<dbReference type="AlphaFoldDB" id="E9HKZ4"/>
<dbReference type="HOGENOM" id="CLU_109102_1_0_1"/>
<dbReference type="InterPro" id="IPR019375">
    <property type="entry name" value="Ribosomal_bS1m"/>
</dbReference>
<dbReference type="GO" id="GO:0005763">
    <property type="term" value="C:mitochondrial small ribosomal subunit"/>
    <property type="evidence" value="ECO:0000318"/>
    <property type="project" value="GO_Central"/>
</dbReference>
<sequence length="138" mass="15257">MSHKESNNKSLSGFGKAFTKFSKLTNKSSLDEPDVKFATLLRHSKLIQLGDPQGKIVEGKIFQVVGNDLYIDFGGKFHCVCSKPNANESEFVRGSRVRLRLQELELSTKFLGASQELTLREADALLLGLARTSGRKAI</sequence>
<dbReference type="eggNOG" id="KOG4078">
    <property type="taxonomic scope" value="Eukaryota"/>
</dbReference>
<dbReference type="EMBL" id="GL732674">
    <property type="protein sequence ID" value="EFX67560.1"/>
    <property type="molecule type" value="Genomic_DNA"/>
</dbReference>
<evidence type="ECO:0000313" key="2">
    <source>
        <dbReference type="EMBL" id="EFX67560.1"/>
    </source>
</evidence>
<proteinExistence type="predicted"/>
<protein>
    <submittedName>
        <fullName evidence="2">Uncharacterized protein</fullName>
    </submittedName>
</protein>
<dbReference type="EMBL" id="GL732748">
    <property type="protein sequence ID" value="EFX65368.1"/>
    <property type="molecule type" value="Genomic_DNA"/>
</dbReference>
<evidence type="ECO:0000313" key="3">
    <source>
        <dbReference type="Proteomes" id="UP000000305"/>
    </source>
</evidence>
<dbReference type="Pfam" id="PF10246">
    <property type="entry name" value="MRP-S35"/>
    <property type="match status" value="1"/>
</dbReference>
<dbReference type="STRING" id="6669.E9HKZ4"/>
<reference evidence="2 3" key="1">
    <citation type="journal article" date="2011" name="Science">
        <title>The ecoresponsive genome of Daphnia pulex.</title>
        <authorList>
            <person name="Colbourne J.K."/>
            <person name="Pfrender M.E."/>
            <person name="Gilbert D."/>
            <person name="Thomas W.K."/>
            <person name="Tucker A."/>
            <person name="Oakley T.H."/>
            <person name="Tokishita S."/>
            <person name="Aerts A."/>
            <person name="Arnold G.J."/>
            <person name="Basu M.K."/>
            <person name="Bauer D.J."/>
            <person name="Caceres C.E."/>
            <person name="Carmel L."/>
            <person name="Casola C."/>
            <person name="Choi J.H."/>
            <person name="Detter J.C."/>
            <person name="Dong Q."/>
            <person name="Dusheyko S."/>
            <person name="Eads B.D."/>
            <person name="Frohlich T."/>
            <person name="Geiler-Samerotte K.A."/>
            <person name="Gerlach D."/>
            <person name="Hatcher P."/>
            <person name="Jogdeo S."/>
            <person name="Krijgsveld J."/>
            <person name="Kriventseva E.V."/>
            <person name="Kultz D."/>
            <person name="Laforsch C."/>
            <person name="Lindquist E."/>
            <person name="Lopez J."/>
            <person name="Manak J.R."/>
            <person name="Muller J."/>
            <person name="Pangilinan J."/>
            <person name="Patwardhan R.P."/>
            <person name="Pitluck S."/>
            <person name="Pritham E.J."/>
            <person name="Rechtsteiner A."/>
            <person name="Rho M."/>
            <person name="Rogozin I.B."/>
            <person name="Sakarya O."/>
            <person name="Salamov A."/>
            <person name="Schaack S."/>
            <person name="Shapiro H."/>
            <person name="Shiga Y."/>
            <person name="Skalitzky C."/>
            <person name="Smith Z."/>
            <person name="Souvorov A."/>
            <person name="Sung W."/>
            <person name="Tang Z."/>
            <person name="Tsuchiya D."/>
            <person name="Tu H."/>
            <person name="Vos H."/>
            <person name="Wang M."/>
            <person name="Wolf Y.I."/>
            <person name="Yamagata H."/>
            <person name="Yamada T."/>
            <person name="Ye Y."/>
            <person name="Shaw J.R."/>
            <person name="Andrews J."/>
            <person name="Crease T.J."/>
            <person name="Tang H."/>
            <person name="Lucas S.M."/>
            <person name="Robertson H.M."/>
            <person name="Bork P."/>
            <person name="Koonin E.V."/>
            <person name="Zdobnov E.M."/>
            <person name="Grigoriev I.V."/>
            <person name="Lynch M."/>
            <person name="Boore J.L."/>
        </authorList>
    </citation>
    <scope>NUCLEOTIDE SEQUENCE [LARGE SCALE GENOMIC DNA]</scope>
</reference>
<dbReference type="KEGG" id="dpx:DAPPUDRAFT_63835"/>
<dbReference type="FunCoup" id="E9HKZ4">
    <property type="interactions" value="151"/>
</dbReference>
<accession>E9HKZ4</accession>
<dbReference type="OMA" id="VYGKIFH"/>
<gene>
    <name evidence="2" type="ORF">DAPPUDRAFT_63835</name>
    <name evidence="1" type="ORF">DAPPUDRAFT_65530</name>
</gene>
<organism evidence="2 3">
    <name type="scientific">Daphnia pulex</name>
    <name type="common">Water flea</name>
    <dbReference type="NCBI Taxonomy" id="6669"/>
    <lineage>
        <taxon>Eukaryota</taxon>
        <taxon>Metazoa</taxon>
        <taxon>Ecdysozoa</taxon>
        <taxon>Arthropoda</taxon>
        <taxon>Crustacea</taxon>
        <taxon>Branchiopoda</taxon>
        <taxon>Diplostraca</taxon>
        <taxon>Cladocera</taxon>
        <taxon>Anomopoda</taxon>
        <taxon>Daphniidae</taxon>
        <taxon>Daphnia</taxon>
    </lineage>
</organism>
<keyword evidence="3" id="KW-1185">Reference proteome</keyword>
<dbReference type="OrthoDB" id="6020229at2759"/>
<dbReference type="PANTHER" id="PTHR13447:SF2">
    <property type="entry name" value="SMALL RIBOSOMAL SUBUNIT PROTEIN BS1M"/>
    <property type="match status" value="1"/>
</dbReference>
<dbReference type="KEGG" id="dpx:DAPPUDRAFT_65530"/>
<dbReference type="Proteomes" id="UP000000305">
    <property type="component" value="Unassembled WGS sequence"/>
</dbReference>
<dbReference type="PANTHER" id="PTHR13447">
    <property type="entry name" value="MITOCHONDRIAL 28S RIBOSOMAL PROTEIN S28"/>
    <property type="match status" value="1"/>
</dbReference>
<name>E9HKZ4_DAPPU</name>
<evidence type="ECO:0000313" key="1">
    <source>
        <dbReference type="EMBL" id="EFX65368.1"/>
    </source>
</evidence>